<dbReference type="EMBL" id="JAAITT010000005">
    <property type="protein sequence ID" value="NSJ48065.1"/>
    <property type="molecule type" value="Genomic_DNA"/>
</dbReference>
<evidence type="ECO:0000256" key="2">
    <source>
        <dbReference type="ARBA" id="ARBA00022475"/>
    </source>
</evidence>
<feature type="transmembrane region" description="Helical" evidence="7">
    <location>
        <begin position="171"/>
        <end position="194"/>
    </location>
</feature>
<dbReference type="Proteomes" id="UP001299608">
    <property type="component" value="Unassembled WGS sequence"/>
</dbReference>
<evidence type="ECO:0000256" key="7">
    <source>
        <dbReference type="SAM" id="Phobius"/>
    </source>
</evidence>
<feature type="transmembrane region" description="Helical" evidence="7">
    <location>
        <begin position="135"/>
        <end position="159"/>
    </location>
</feature>
<evidence type="ECO:0000256" key="1">
    <source>
        <dbReference type="ARBA" id="ARBA00004429"/>
    </source>
</evidence>
<evidence type="ECO:0000259" key="8">
    <source>
        <dbReference type="Pfam" id="PF06808"/>
    </source>
</evidence>
<feature type="transmembrane region" description="Helical" evidence="7">
    <location>
        <begin position="43"/>
        <end position="66"/>
    </location>
</feature>
<dbReference type="NCBIfam" id="TIGR00786">
    <property type="entry name" value="dctM"/>
    <property type="match status" value="1"/>
</dbReference>
<name>A0AAW5C1Y5_9FIRM</name>
<dbReference type="GO" id="GO:0005886">
    <property type="term" value="C:plasma membrane"/>
    <property type="evidence" value="ECO:0007669"/>
    <property type="project" value="UniProtKB-SubCell"/>
</dbReference>
<dbReference type="EMBL" id="JAKNGE010000016">
    <property type="protein sequence ID" value="MCG4746566.1"/>
    <property type="molecule type" value="Genomic_DNA"/>
</dbReference>
<reference evidence="10" key="2">
    <citation type="submission" date="2020-02" db="EMBL/GenBank/DDBJ databases">
        <authorList>
            <person name="Littmann E."/>
            <person name="Sorbara M."/>
        </authorList>
    </citation>
    <scope>NUCLEOTIDE SEQUENCE</scope>
    <source>
        <strain evidence="10">MSK.1.17</strain>
    </source>
</reference>
<gene>
    <name evidence="10" type="ORF">G5B36_05045</name>
    <name evidence="9" type="ORF">L0N08_14180</name>
</gene>
<evidence type="ECO:0000313" key="12">
    <source>
        <dbReference type="Proteomes" id="UP001299608"/>
    </source>
</evidence>
<dbReference type="PANTHER" id="PTHR33362:SF5">
    <property type="entry name" value="C4-DICARBOXYLATE TRAP TRANSPORTER LARGE PERMEASE PROTEIN DCTM"/>
    <property type="match status" value="1"/>
</dbReference>
<feature type="transmembrane region" description="Helical" evidence="7">
    <location>
        <begin position="394"/>
        <end position="418"/>
    </location>
</feature>
<evidence type="ECO:0000256" key="6">
    <source>
        <dbReference type="ARBA" id="ARBA00023136"/>
    </source>
</evidence>
<comment type="caution">
    <text evidence="9">The sequence shown here is derived from an EMBL/GenBank/DDBJ whole genome shotgun (WGS) entry which is preliminary data.</text>
</comment>
<protein>
    <submittedName>
        <fullName evidence="9">TRAP transporter large permease</fullName>
    </submittedName>
</protein>
<feature type="transmembrane region" description="Helical" evidence="7">
    <location>
        <begin position="312"/>
        <end position="341"/>
    </location>
</feature>
<accession>A0AAW5C1Y5</accession>
<dbReference type="RefSeq" id="WP_165641341.1">
    <property type="nucleotide sequence ID" value="NZ_JAAITT010000005.1"/>
</dbReference>
<dbReference type="PANTHER" id="PTHR33362">
    <property type="entry name" value="SIALIC ACID TRAP TRANSPORTER PERMEASE PROTEIN SIAT-RELATED"/>
    <property type="match status" value="1"/>
</dbReference>
<feature type="domain" description="TRAP C4-dicarboxylate transport system permease DctM subunit" evidence="8">
    <location>
        <begin position="7"/>
        <end position="414"/>
    </location>
</feature>
<organism evidence="9 12">
    <name type="scientific">Enterocloster aldenensis</name>
    <dbReference type="NCBI Taxonomy" id="358742"/>
    <lineage>
        <taxon>Bacteria</taxon>
        <taxon>Bacillati</taxon>
        <taxon>Bacillota</taxon>
        <taxon>Clostridia</taxon>
        <taxon>Lachnospirales</taxon>
        <taxon>Lachnospiraceae</taxon>
        <taxon>Enterocloster</taxon>
    </lineage>
</organism>
<feature type="transmembrane region" description="Helical" evidence="7">
    <location>
        <begin position="6"/>
        <end position="31"/>
    </location>
</feature>
<feature type="transmembrane region" description="Helical" evidence="7">
    <location>
        <begin position="271"/>
        <end position="292"/>
    </location>
</feature>
<keyword evidence="2" id="KW-1003">Cell membrane</keyword>
<dbReference type="Pfam" id="PF06808">
    <property type="entry name" value="DctM"/>
    <property type="match status" value="1"/>
</dbReference>
<evidence type="ECO:0000256" key="3">
    <source>
        <dbReference type="ARBA" id="ARBA00022519"/>
    </source>
</evidence>
<keyword evidence="6 7" id="KW-0472">Membrane</keyword>
<dbReference type="AlphaFoldDB" id="A0AAW5C1Y5"/>
<dbReference type="PIRSF" id="PIRSF006066">
    <property type="entry name" value="HI0050"/>
    <property type="match status" value="1"/>
</dbReference>
<keyword evidence="4 7" id="KW-0812">Transmembrane</keyword>
<evidence type="ECO:0000313" key="10">
    <source>
        <dbReference type="EMBL" id="NSJ48065.1"/>
    </source>
</evidence>
<comment type="subcellular location">
    <subcellularLocation>
        <location evidence="1">Cell inner membrane</location>
        <topology evidence="1">Multi-pass membrane protein</topology>
    </subcellularLocation>
</comment>
<dbReference type="GO" id="GO:0022857">
    <property type="term" value="F:transmembrane transporter activity"/>
    <property type="evidence" value="ECO:0007669"/>
    <property type="project" value="TreeGrafter"/>
</dbReference>
<reference evidence="10 11" key="1">
    <citation type="journal article" date="2020" name="Cell Host Microbe">
        <title>Functional and Genomic Variation between Human-Derived Isolates of Lachnospiraceae Reveals Inter- and Intra-Species Diversity.</title>
        <authorList>
            <person name="Sorbara M.T."/>
            <person name="Littmann E.R."/>
            <person name="Fontana E."/>
            <person name="Moody T.U."/>
            <person name="Kohout C.E."/>
            <person name="Gjonbalaj M."/>
            <person name="Eaton V."/>
            <person name="Seok R."/>
            <person name="Leiner I.M."/>
            <person name="Pamer E.G."/>
        </authorList>
    </citation>
    <scope>NUCLEOTIDE SEQUENCE [LARGE SCALE GENOMIC DNA]</scope>
    <source>
        <strain evidence="10 11">MSK.1.17</strain>
    </source>
</reference>
<evidence type="ECO:0000313" key="11">
    <source>
        <dbReference type="Proteomes" id="UP000669239"/>
    </source>
</evidence>
<keyword evidence="5 7" id="KW-1133">Transmembrane helix</keyword>
<feature type="transmembrane region" description="Helical" evidence="7">
    <location>
        <begin position="240"/>
        <end position="259"/>
    </location>
</feature>
<keyword evidence="3" id="KW-0997">Cell inner membrane</keyword>
<dbReference type="InterPro" id="IPR010656">
    <property type="entry name" value="DctM"/>
</dbReference>
<evidence type="ECO:0000256" key="4">
    <source>
        <dbReference type="ARBA" id="ARBA00022692"/>
    </source>
</evidence>
<dbReference type="InterPro" id="IPR004681">
    <property type="entry name" value="TRAP_DctM"/>
</dbReference>
<reference evidence="9" key="3">
    <citation type="submission" date="2022-01" db="EMBL/GenBank/DDBJ databases">
        <title>Collection of gut derived symbiotic bacterial strains cultured from healthy donors.</title>
        <authorList>
            <person name="Lin H."/>
            <person name="Kohout C."/>
            <person name="Waligurski E."/>
            <person name="Pamer E.G."/>
        </authorList>
    </citation>
    <scope>NUCLEOTIDE SEQUENCE</scope>
    <source>
        <strain evidence="9">DFI.6.55</strain>
    </source>
</reference>
<evidence type="ECO:0000313" key="9">
    <source>
        <dbReference type="EMBL" id="MCG4746566.1"/>
    </source>
</evidence>
<feature type="transmembrane region" description="Helical" evidence="7">
    <location>
        <begin position="215"/>
        <end position="234"/>
    </location>
</feature>
<feature type="transmembrane region" description="Helical" evidence="7">
    <location>
        <begin position="353"/>
        <end position="374"/>
    </location>
</feature>
<keyword evidence="11" id="KW-1185">Reference proteome</keyword>
<feature type="transmembrane region" description="Helical" evidence="7">
    <location>
        <begin position="93"/>
        <end position="123"/>
    </location>
</feature>
<sequence length="423" mass="44823">MLAVCGVLFLGLLILGVPIFMSMIIPCLAALRMNFPGMDMGLTIQRMVGGIDTFSLLSIPFFMYAADIMSKGDIGHKLVNFANKLVGHLPGGLAITTVVTCTIFGAISGAGPAAIVAIGLILYPALCKDGYDPDSAIGCITASSTLAMLVPPGIAMILYGVSAGASVGKLFMSGLSVGVLIAVVFSVYVCIDAIRNKIPRQKPATFKEVLQATGKAFWALGLPVIILVGIYAGVMTPTEAAAVAVAYVLVVELFIYRSISFKDVFEIGITSGRMVAMIFILIGAGSLLSWILTAAQVPQKIVALTSGTSSYVVLLIINLLFLVAGMFMDPNSIVIVLTPLVLPMAQVIGLDTLHLGMIIVLNCAIGMLTPPFGLNIFVSVGTFNRPFERVVRPLWPYIFMMLFILVLVNLVPAISLWLPGRMA</sequence>
<dbReference type="Proteomes" id="UP000669239">
    <property type="component" value="Unassembled WGS sequence"/>
</dbReference>
<evidence type="ECO:0000256" key="5">
    <source>
        <dbReference type="ARBA" id="ARBA00022989"/>
    </source>
</evidence>
<proteinExistence type="predicted"/>